<organism evidence="1 2">
    <name type="scientific">Alkalihalobacterium chitinilyticum</name>
    <dbReference type="NCBI Taxonomy" id="2980103"/>
    <lineage>
        <taxon>Bacteria</taxon>
        <taxon>Bacillati</taxon>
        <taxon>Bacillota</taxon>
        <taxon>Bacilli</taxon>
        <taxon>Bacillales</taxon>
        <taxon>Bacillaceae</taxon>
        <taxon>Alkalihalobacterium</taxon>
    </lineage>
</organism>
<keyword evidence="2" id="KW-1185">Reference proteome</keyword>
<dbReference type="Pfam" id="PF08741">
    <property type="entry name" value="YwhD"/>
    <property type="match status" value="1"/>
</dbReference>
<name>A0ABT5VGT4_9BACI</name>
<protein>
    <submittedName>
        <fullName evidence="1">YwhD family protein</fullName>
    </submittedName>
</protein>
<gene>
    <name evidence="1" type="ORF">N7Z68_14830</name>
</gene>
<evidence type="ECO:0000313" key="1">
    <source>
        <dbReference type="EMBL" id="MDE5414651.1"/>
    </source>
</evidence>
<dbReference type="EMBL" id="JAOTPO010000010">
    <property type="protein sequence ID" value="MDE5414651.1"/>
    <property type="molecule type" value="Genomic_DNA"/>
</dbReference>
<comment type="caution">
    <text evidence="1">The sequence shown here is derived from an EMBL/GenBank/DDBJ whole genome shotgun (WGS) entry which is preliminary data.</text>
</comment>
<dbReference type="Proteomes" id="UP001148125">
    <property type="component" value="Unassembled WGS sequence"/>
</dbReference>
<sequence length="177" mass="20109">MDLFEKDNQKKTKTGFNILSTDSTDGHGGYGTGVIDLNNVSPIIVNTENDEAFVDMGALHARSAVEKRIKFTPNREDSPNGKLYWLVWVSVNNKGAKPFYAGVTACEMVIDMETRRGYKSLPEHVNRMDKSLKGHIIVDHMDEKSKKILGDFLKSHNEDMWKHSELKLRQELLGEEQ</sequence>
<dbReference type="RefSeq" id="WP_275119265.1">
    <property type="nucleotide sequence ID" value="NZ_JAOTPO010000010.1"/>
</dbReference>
<reference evidence="1" key="1">
    <citation type="submission" date="2024-05" db="EMBL/GenBank/DDBJ databases">
        <title>Alkalihalobacillus sp. strain MEB203 novel alkaliphilic bacterium from Lonar Lake, India.</title>
        <authorList>
            <person name="Joshi A."/>
            <person name="Thite S."/>
            <person name="Mengade P."/>
        </authorList>
    </citation>
    <scope>NUCLEOTIDE SEQUENCE</scope>
    <source>
        <strain evidence="1">MEB 203</strain>
    </source>
</reference>
<accession>A0ABT5VGT4</accession>
<proteinExistence type="predicted"/>
<evidence type="ECO:0000313" key="2">
    <source>
        <dbReference type="Proteomes" id="UP001148125"/>
    </source>
</evidence>
<dbReference type="InterPro" id="IPR014852">
    <property type="entry name" value="YwhD"/>
</dbReference>